<dbReference type="Proteomes" id="UP000008888">
    <property type="component" value="Chromosome"/>
</dbReference>
<dbReference type="OrthoDB" id="103324at2"/>
<proteinExistence type="predicted"/>
<organism evidence="1 2">
    <name type="scientific">Methylomonas methanica (strain DSM 25384 / MC09)</name>
    <dbReference type="NCBI Taxonomy" id="857087"/>
    <lineage>
        <taxon>Bacteria</taxon>
        <taxon>Pseudomonadati</taxon>
        <taxon>Pseudomonadota</taxon>
        <taxon>Gammaproteobacteria</taxon>
        <taxon>Methylococcales</taxon>
        <taxon>Methylococcaceae</taxon>
        <taxon>Methylomonas</taxon>
    </lineage>
</organism>
<dbReference type="RefSeq" id="WP_013817309.1">
    <property type="nucleotide sequence ID" value="NC_015572.1"/>
</dbReference>
<evidence type="ECO:0000313" key="1">
    <source>
        <dbReference type="EMBL" id="AEF99038.1"/>
    </source>
</evidence>
<dbReference type="EMBL" id="CP002738">
    <property type="protein sequence ID" value="AEF99038.1"/>
    <property type="molecule type" value="Genomic_DNA"/>
</dbReference>
<reference evidence="1 2" key="1">
    <citation type="journal article" date="2011" name="J. Bacteriol.">
        <title>Complete Genome Sequence of the Aerobic Marine Methanotroph Methylomonas methanica MC09.</title>
        <authorList>
            <person name="Boden R."/>
            <person name="Cunliffe M."/>
            <person name="Scanlan J."/>
            <person name="Moussard H."/>
            <person name="Kits K.D."/>
            <person name="Klotz M.G."/>
            <person name="Jetten M.S."/>
            <person name="Vuilleumier S."/>
            <person name="Han J."/>
            <person name="Peters L."/>
            <person name="Mikhailova N."/>
            <person name="Teshima H."/>
            <person name="Tapia R."/>
            <person name="Kyrpides N."/>
            <person name="Ivanova N."/>
            <person name="Pagani I."/>
            <person name="Cheng J.F."/>
            <person name="Goodwin L."/>
            <person name="Han C."/>
            <person name="Hauser L."/>
            <person name="Land M.L."/>
            <person name="Lapidus A."/>
            <person name="Lucas S."/>
            <person name="Pitluck S."/>
            <person name="Woyke T."/>
            <person name="Stein L."/>
            <person name="Murrell J.C."/>
        </authorList>
    </citation>
    <scope>NUCLEOTIDE SEQUENCE [LARGE SCALE GENOMIC DNA]</scope>
    <source>
        <strain evidence="1 2">MC09</strain>
    </source>
</reference>
<dbReference type="STRING" id="857087.Metme_0594"/>
<protein>
    <submittedName>
        <fullName evidence="1">Uncharacterized protein</fullName>
    </submittedName>
</protein>
<accession>G0A3A6</accession>
<keyword evidence="2" id="KW-1185">Reference proteome</keyword>
<dbReference type="HOGENOM" id="CLU_2753235_0_0_6"/>
<sequence length="70" mass="8118">MGNIISQELKDKVLEMPEYRQGVNKVWVRLQDHTIHHNVFIAWGDEIVKVGESSDIPFDAEDIIELENDL</sequence>
<dbReference type="KEGG" id="mmt:Metme_0594"/>
<dbReference type="AlphaFoldDB" id="G0A3A6"/>
<reference key="2">
    <citation type="submission" date="2011-05" db="EMBL/GenBank/DDBJ databases">
        <title>Complete genome sequence of the aerobic marine methanotroph Methylomonas methanica MC09.</title>
        <authorList>
            <person name="Boden R."/>
            <person name="Cunliffe M."/>
            <person name="Scanlan J."/>
            <person name="Moussard H."/>
            <person name="Kits K.D."/>
            <person name="Klotz M."/>
            <person name="Jetten M."/>
            <person name="Vuilleumier S."/>
            <person name="Han J."/>
            <person name="Peters L."/>
            <person name="Mikhailova N."/>
            <person name="Teshima H."/>
            <person name="Tapia R."/>
            <person name="Kyrpides N."/>
            <person name="Ivanova N."/>
            <person name="Pagani I."/>
            <person name="Cheng J.-F."/>
            <person name="Goodwin L."/>
            <person name="Han C."/>
            <person name="Hauser L."/>
            <person name="Land M."/>
            <person name="Lapidus A."/>
            <person name="Lucas S."/>
            <person name="Pitluck S."/>
            <person name="Woyke T."/>
            <person name="Stein L.Y."/>
            <person name="Murrell C."/>
        </authorList>
    </citation>
    <scope>NUCLEOTIDE SEQUENCE</scope>
    <source>
        <strain>MC09</strain>
    </source>
</reference>
<gene>
    <name evidence="1" type="ordered locus">Metme_0594</name>
</gene>
<name>G0A3A6_METMM</name>
<evidence type="ECO:0000313" key="2">
    <source>
        <dbReference type="Proteomes" id="UP000008888"/>
    </source>
</evidence>
<reference evidence="2" key="3">
    <citation type="submission" date="2011-05" db="EMBL/GenBank/DDBJ databases">
        <title>Complete sequence of Methylomonas methanica MC09.</title>
        <authorList>
            <consortium name="US DOE Joint Genome Institute"/>
            <person name="Lucas S."/>
            <person name="Han J."/>
            <person name="Lapidus A."/>
            <person name="Cheng J.-F."/>
            <person name="Goodwin L."/>
            <person name="Pitluck S."/>
            <person name="Peters L."/>
            <person name="Mikhailova N."/>
            <person name="Teshima H."/>
            <person name="Han C."/>
            <person name="Tapia R."/>
            <person name="Land M."/>
            <person name="Hauser L."/>
            <person name="Kyrpides N."/>
            <person name="Ivanova N."/>
            <person name="Pagani I."/>
            <person name="Stein L."/>
            <person name="Woyke T."/>
        </authorList>
    </citation>
    <scope>NUCLEOTIDE SEQUENCE [LARGE SCALE GENOMIC DNA]</scope>
    <source>
        <strain evidence="2">MC09</strain>
    </source>
</reference>